<dbReference type="OrthoDB" id="5523400at2"/>
<gene>
    <name evidence="1" type="ORF">D2N39_17000</name>
</gene>
<dbReference type="RefSeq" id="WP_119135958.1">
    <property type="nucleotide sequence ID" value="NZ_QXXQ01000011.1"/>
</dbReference>
<sequence>MRGRKLCGYDLNGWGDRAARNWCIGPDGEESAGAGILQVTGVVLQPSVVRTGEGRGARWIGGAQARLAPHGRGGGWGDIGAPDRRATVRDLMAAPRPATQPLAAALAGLASGARVCAIALDDHPARTEDLQEALLAAVAQGRLGRGLLVWRSVLAVLGCLAEEADWLAPDEGLTLGVINHVGEGFTLQKLRLRHEMGRGRALFAPERRRVAQPIDSPLGYAGLFDAARKALIAGGAGPRGDWADHAQARAALALGRPARAELLRTERGDFFQIDPPGALELPPDDRLGAIAGGMADCAMILFESLTTGAMRDALLKPLRAVCGSALIDLPEDIIARGALEAARRHDEGEPVYFDFLPQISTIVLGQDGARSHDLIEPGATLPAGRIYRSAEPAKFAIQAGQAEFSVHLRKELAPWPRKARVEIGAPVSEIVPVSLSVEQVPAAGRARLLIDAPKLSRHFTVDWEGAIELHRRWEDLVVELDGPAPTIPKRLVLPCGMELWEDSPAGQGLTSLLAQNLRCPQVDWKVLADKLSARKLKRHCISSDGDIPDQVPEQSRAHLEQLTERALAELEDRRAGRRGSNDNHALKFLTWQFRRAPDAIPAMLLEAWQDRAARRKHPFALSEASWVLIYQGLGRTCRSENDERIALARLFARPIEKWSYRQETAAAAFLLSRSDTAPLLLERSHVEQLAERVLMEFAAEHDTNYTRFNYAPFLLGGLLRWRLKEGNALVRGLDPLADALSVAIERTLSDFARHENRNETFLRAVSHYEPLLEQLLDELAGEGRNPDLLVDLYDA</sequence>
<dbReference type="Proteomes" id="UP000266649">
    <property type="component" value="Unassembled WGS sequence"/>
</dbReference>
<evidence type="ECO:0000313" key="2">
    <source>
        <dbReference type="Proteomes" id="UP000266649"/>
    </source>
</evidence>
<protein>
    <submittedName>
        <fullName evidence="1">Uncharacterized protein</fullName>
    </submittedName>
</protein>
<dbReference type="AlphaFoldDB" id="A0A398BP22"/>
<reference evidence="1 2" key="1">
    <citation type="submission" date="2018-09" db="EMBL/GenBank/DDBJ databases">
        <title>Gemmobacter lutimaris sp. nov., a marine bacterium isolated from tidal flat.</title>
        <authorList>
            <person name="Lee D.W."/>
            <person name="Yoo Y."/>
            <person name="Kim J.-J."/>
            <person name="Kim B.S."/>
        </authorList>
    </citation>
    <scope>NUCLEOTIDE SEQUENCE [LARGE SCALE GENOMIC DNA]</scope>
    <source>
        <strain evidence="1 2">YJ-T1-11</strain>
    </source>
</reference>
<name>A0A398BP22_9RHOB</name>
<proteinExistence type="predicted"/>
<organism evidence="1 2">
    <name type="scientific">Gemmobacter lutimaris</name>
    <dbReference type="NCBI Taxonomy" id="2306023"/>
    <lineage>
        <taxon>Bacteria</taxon>
        <taxon>Pseudomonadati</taxon>
        <taxon>Pseudomonadota</taxon>
        <taxon>Alphaproteobacteria</taxon>
        <taxon>Rhodobacterales</taxon>
        <taxon>Paracoccaceae</taxon>
        <taxon>Gemmobacter</taxon>
    </lineage>
</organism>
<evidence type="ECO:0000313" key="1">
    <source>
        <dbReference type="EMBL" id="RID90701.1"/>
    </source>
</evidence>
<accession>A0A398BP22</accession>
<keyword evidence="2" id="KW-1185">Reference proteome</keyword>
<dbReference type="EMBL" id="QXXQ01000011">
    <property type="protein sequence ID" value="RID90701.1"/>
    <property type="molecule type" value="Genomic_DNA"/>
</dbReference>
<comment type="caution">
    <text evidence="1">The sequence shown here is derived from an EMBL/GenBank/DDBJ whole genome shotgun (WGS) entry which is preliminary data.</text>
</comment>